<keyword evidence="3" id="KW-0808">Transferase</keyword>
<evidence type="ECO:0000256" key="1">
    <source>
        <dbReference type="ARBA" id="ARBA00006739"/>
    </source>
</evidence>
<dbReference type="Gene3D" id="3.90.550.10">
    <property type="entry name" value="Spore Coat Polysaccharide Biosynthesis Protein SpsA, Chain A"/>
    <property type="match status" value="1"/>
</dbReference>
<evidence type="ECO:0000313" key="4">
    <source>
        <dbReference type="Proteomes" id="UP000065220"/>
    </source>
</evidence>
<dbReference type="InterPro" id="IPR050256">
    <property type="entry name" value="Glycosyltransferase_2"/>
</dbReference>
<evidence type="ECO:0000259" key="2">
    <source>
        <dbReference type="Pfam" id="PF00535"/>
    </source>
</evidence>
<dbReference type="Pfam" id="PF00535">
    <property type="entry name" value="Glycos_transf_2"/>
    <property type="match status" value="1"/>
</dbReference>
<dbReference type="OrthoDB" id="9810303at2"/>
<keyword evidence="4" id="KW-1185">Reference proteome</keyword>
<dbReference type="AlphaFoldDB" id="A0A0X8JDE8"/>
<comment type="similarity">
    <text evidence="1">Belongs to the glycosyltransferase 2 family.</text>
</comment>
<name>A0A0X8JDE8_ACTRD</name>
<dbReference type="Proteomes" id="UP000065220">
    <property type="component" value="Chromosome"/>
</dbReference>
<dbReference type="RefSeq" id="WP_067939588.1">
    <property type="nucleotide sequence ID" value="NZ_CAUSVG010000028.1"/>
</dbReference>
<accession>A0A0X8JDE8</accession>
<dbReference type="KEGG" id="ard:AXF14_01585"/>
<evidence type="ECO:0000313" key="3">
    <source>
        <dbReference type="EMBL" id="AMD86531.1"/>
    </source>
</evidence>
<organism evidence="3 4">
    <name type="scientific">Actinomyces radicidentis</name>
    <dbReference type="NCBI Taxonomy" id="111015"/>
    <lineage>
        <taxon>Bacteria</taxon>
        <taxon>Bacillati</taxon>
        <taxon>Actinomycetota</taxon>
        <taxon>Actinomycetes</taxon>
        <taxon>Actinomycetales</taxon>
        <taxon>Actinomycetaceae</taxon>
        <taxon>Actinomyces</taxon>
    </lineage>
</organism>
<feature type="domain" description="Glycosyltransferase 2-like" evidence="2">
    <location>
        <begin position="9"/>
        <end position="164"/>
    </location>
</feature>
<reference evidence="4" key="1">
    <citation type="submission" date="2016-02" db="EMBL/GenBank/DDBJ databases">
        <authorList>
            <person name="Holder M.E."/>
            <person name="Ajami N.J."/>
            <person name="Petrosino J.F."/>
        </authorList>
    </citation>
    <scope>NUCLEOTIDE SEQUENCE [LARGE SCALE GENOMIC DNA]</scope>
    <source>
        <strain evidence="4">CCUG 36733</strain>
    </source>
</reference>
<dbReference type="CDD" id="cd04179">
    <property type="entry name" value="DPM_DPG-synthase_like"/>
    <property type="match status" value="1"/>
</dbReference>
<dbReference type="GO" id="GO:0016740">
    <property type="term" value="F:transferase activity"/>
    <property type="evidence" value="ECO:0007669"/>
    <property type="project" value="UniProtKB-KW"/>
</dbReference>
<dbReference type="PANTHER" id="PTHR48090">
    <property type="entry name" value="UNDECAPRENYL-PHOSPHATE 4-DEOXY-4-FORMAMIDO-L-ARABINOSE TRANSFERASE-RELATED"/>
    <property type="match status" value="1"/>
</dbReference>
<protein>
    <submittedName>
        <fullName evidence="3">Glycosyl transferase family 2</fullName>
    </submittedName>
</protein>
<dbReference type="EMBL" id="CP014228">
    <property type="protein sequence ID" value="AMD86531.1"/>
    <property type="molecule type" value="Genomic_DNA"/>
</dbReference>
<sequence length="248" mass="26250">MTDPGSVLVIIPAWNEADVIGAVLDETQQVLGGGVDVLVVSDGSTDATAAIAQERGVKVLDLPVNLGVGGAMRAGYLYAYRHGYDYAVQLDADGQHDPREVAALLEAARSGGADVVIGARFAGKGDYTVHGPRHWAMRVLSVVLSRVCRTRLTDTTSGFKLSGRRAITLFARDYPAEYLGDTVEALVLAARSGLTVTQVAVEMRPRAGGTPSHNPIKAARFLLRAFMALGIALTRPRSAVTFSEETSA</sequence>
<dbReference type="STRING" id="111015.AXF14_01585"/>
<dbReference type="InterPro" id="IPR001173">
    <property type="entry name" value="Glyco_trans_2-like"/>
</dbReference>
<proteinExistence type="inferred from homology"/>
<dbReference type="InterPro" id="IPR029044">
    <property type="entry name" value="Nucleotide-diphossugar_trans"/>
</dbReference>
<gene>
    <name evidence="3" type="ORF">AXF14_01585</name>
</gene>
<dbReference type="SUPFAM" id="SSF53448">
    <property type="entry name" value="Nucleotide-diphospho-sugar transferases"/>
    <property type="match status" value="1"/>
</dbReference>
<dbReference type="PANTHER" id="PTHR48090:SF7">
    <property type="entry name" value="RFBJ PROTEIN"/>
    <property type="match status" value="1"/>
</dbReference>